<dbReference type="STRING" id="589385.SAMN05421504_110143"/>
<keyword evidence="1" id="KW-0732">Signal</keyword>
<proteinExistence type="predicted"/>
<dbReference type="EMBL" id="FNON01000010">
    <property type="protein sequence ID" value="SDZ18052.1"/>
    <property type="molecule type" value="Genomic_DNA"/>
</dbReference>
<name>A0A1H3QWS7_9PSEU</name>
<evidence type="ECO:0000256" key="1">
    <source>
        <dbReference type="SAM" id="SignalP"/>
    </source>
</evidence>
<dbReference type="AlphaFoldDB" id="A0A1H3QWS7"/>
<protein>
    <recommendedName>
        <fullName evidence="4">Repetin</fullName>
    </recommendedName>
</protein>
<dbReference type="OrthoDB" id="3471188at2"/>
<feature type="chain" id="PRO_5011587083" description="Repetin" evidence="1">
    <location>
        <begin position="24"/>
        <end position="168"/>
    </location>
</feature>
<reference evidence="2 3" key="1">
    <citation type="submission" date="2016-10" db="EMBL/GenBank/DDBJ databases">
        <authorList>
            <person name="de Groot N.N."/>
        </authorList>
    </citation>
    <scope>NUCLEOTIDE SEQUENCE [LARGE SCALE GENOMIC DNA]</scope>
    <source>
        <strain evidence="2 3">CPCC 202699</strain>
    </source>
</reference>
<dbReference type="RefSeq" id="WP_091297182.1">
    <property type="nucleotide sequence ID" value="NZ_FNON01000010.1"/>
</dbReference>
<organism evidence="2 3">
    <name type="scientific">Amycolatopsis xylanica</name>
    <dbReference type="NCBI Taxonomy" id="589385"/>
    <lineage>
        <taxon>Bacteria</taxon>
        <taxon>Bacillati</taxon>
        <taxon>Actinomycetota</taxon>
        <taxon>Actinomycetes</taxon>
        <taxon>Pseudonocardiales</taxon>
        <taxon>Pseudonocardiaceae</taxon>
        <taxon>Amycolatopsis</taxon>
    </lineage>
</organism>
<evidence type="ECO:0008006" key="4">
    <source>
        <dbReference type="Google" id="ProtNLM"/>
    </source>
</evidence>
<evidence type="ECO:0000313" key="2">
    <source>
        <dbReference type="EMBL" id="SDZ18052.1"/>
    </source>
</evidence>
<dbReference type="Proteomes" id="UP000199515">
    <property type="component" value="Unassembled WGS sequence"/>
</dbReference>
<sequence>MYRKQAAAVGVALVLAATGTASAVETAGKPTEPSLAGHAKMYRPAGDDVQFTFDAHGFATDARGTFRVYHAFGGESGWFEGTVDCLLVGGPVAVLTGVVTATNVPGLQGVRRGMTVYDHGRRDRVGYSWALDTTGTESVPKCLSSAPFETVESGDFKVVEWLPPTRTS</sequence>
<gene>
    <name evidence="2" type="ORF">SAMN05421504_110143</name>
</gene>
<accession>A0A1H3QWS7</accession>
<feature type="signal peptide" evidence="1">
    <location>
        <begin position="1"/>
        <end position="23"/>
    </location>
</feature>
<keyword evidence="3" id="KW-1185">Reference proteome</keyword>
<evidence type="ECO:0000313" key="3">
    <source>
        <dbReference type="Proteomes" id="UP000199515"/>
    </source>
</evidence>